<evidence type="ECO:0000256" key="6">
    <source>
        <dbReference type="RuleBase" id="RU003968"/>
    </source>
</evidence>
<dbReference type="Gene3D" id="3.50.50.60">
    <property type="entry name" value="FAD/NAD(P)-binding domain"/>
    <property type="match status" value="1"/>
</dbReference>
<dbReference type="GO" id="GO:0050660">
    <property type="term" value="F:flavin adenine dinucleotide binding"/>
    <property type="evidence" value="ECO:0007669"/>
    <property type="project" value="InterPro"/>
</dbReference>
<dbReference type="EMBL" id="STGU01000010">
    <property type="protein sequence ID" value="THV33860.1"/>
    <property type="molecule type" value="Genomic_DNA"/>
</dbReference>
<gene>
    <name evidence="9" type="ORF">FAA86_17730</name>
</gene>
<dbReference type="PROSITE" id="PS00624">
    <property type="entry name" value="GMC_OXRED_2"/>
    <property type="match status" value="1"/>
</dbReference>
<evidence type="ECO:0000259" key="8">
    <source>
        <dbReference type="PROSITE" id="PS00624"/>
    </source>
</evidence>
<feature type="domain" description="Glucose-methanol-choline oxidoreductase N-terminal" evidence="8">
    <location>
        <begin position="258"/>
        <end position="272"/>
    </location>
</feature>
<evidence type="ECO:0000256" key="3">
    <source>
        <dbReference type="ARBA" id="ARBA00022630"/>
    </source>
</evidence>
<evidence type="ECO:0000256" key="4">
    <source>
        <dbReference type="ARBA" id="ARBA00022827"/>
    </source>
</evidence>
<feature type="domain" description="Glucose-methanol-choline oxidoreductase N-terminal" evidence="7">
    <location>
        <begin position="81"/>
        <end position="104"/>
    </location>
</feature>
<proteinExistence type="inferred from homology"/>
<evidence type="ECO:0000313" key="9">
    <source>
        <dbReference type="EMBL" id="THV33860.1"/>
    </source>
</evidence>
<dbReference type="PANTHER" id="PTHR11552:SF147">
    <property type="entry name" value="CHOLINE DEHYDROGENASE, MITOCHONDRIAL"/>
    <property type="match status" value="1"/>
</dbReference>
<name>A0A4S8PRH9_9HYPH</name>
<dbReference type="PANTHER" id="PTHR11552">
    <property type="entry name" value="GLUCOSE-METHANOL-CHOLINE GMC OXIDOREDUCTASE"/>
    <property type="match status" value="1"/>
</dbReference>
<dbReference type="InterPro" id="IPR000172">
    <property type="entry name" value="GMC_OxRdtase_N"/>
</dbReference>
<keyword evidence="3 6" id="KW-0285">Flavoprotein</keyword>
<dbReference type="Proteomes" id="UP000307378">
    <property type="component" value="Unassembled WGS sequence"/>
</dbReference>
<dbReference type="SUPFAM" id="SSF54373">
    <property type="entry name" value="FAD-linked reductases, C-terminal domain"/>
    <property type="match status" value="1"/>
</dbReference>
<dbReference type="EC" id="1.1.99.1" evidence="9"/>
<dbReference type="PIRSF" id="PIRSF000137">
    <property type="entry name" value="Alcohol_oxidase"/>
    <property type="match status" value="1"/>
</dbReference>
<protein>
    <submittedName>
        <fullName evidence="9">Choline dehydrogenase</fullName>
        <ecNumber evidence="9">1.1.99.1</ecNumber>
    </submittedName>
</protein>
<keyword evidence="4 5" id="KW-0274">FAD</keyword>
<sequence length="554" mass="59984">MYDYVIIGGGSAGSVLAARLSEDPSVTVCLLEAGGRGDGVFARVPMAAAAVVPGHVKSGNWRFSTVPQAGLNGRRGYQPRGRGLGGSSLINAMLYVRGHAGDYDEWASLGCAGWSWTDVLPWFKKAEDNIRGADDLHGRGGPLQVCDQNWTRPINQAFLKACEQSGHRQNDDFNGPQQEGAGVYQATQFWNGPKRGERCSAAAAYLHDVMTRRNLTVITEAHVTRIVIQQGRAVGVAYRFGKEERTVRAGREVLLSAGALQSPQILMLSGIGPADHLTSLGIPVVLDRAEVGNNLQDHLDYTMIFRSPDTDLFGMGITATRDILRAAQEWRTERMGHLRSTCAESGAFLKTDPSLDRPDIQLHFLVAMVDDHVRKMHWGHGYSCHVCVLRPHSRGTVRLASADPSAAPLIDPAFLSDARDLETLRKGARMMAEIMAAPALNRYRGAELYPAGPSDAELDAAIRARADTIYHPVGTCRMGSDPDAVVDPSLRLNGVEGLRVVDASVMPRLIGGNTNAPVIMMAEKIAASIRAERQPSRERGLARDAVSKSGLHFA</sequence>
<dbReference type="InterPro" id="IPR036188">
    <property type="entry name" value="FAD/NAD-bd_sf"/>
</dbReference>
<comment type="caution">
    <text evidence="9">The sequence shown here is derived from an EMBL/GenBank/DDBJ whole genome shotgun (WGS) entry which is preliminary data.</text>
</comment>
<comment type="cofactor">
    <cofactor evidence="1 5">
        <name>FAD</name>
        <dbReference type="ChEBI" id="CHEBI:57692"/>
    </cofactor>
</comment>
<evidence type="ECO:0000313" key="10">
    <source>
        <dbReference type="Proteomes" id="UP000307378"/>
    </source>
</evidence>
<evidence type="ECO:0000259" key="7">
    <source>
        <dbReference type="PROSITE" id="PS00623"/>
    </source>
</evidence>
<dbReference type="InterPro" id="IPR012132">
    <property type="entry name" value="GMC_OxRdtase"/>
</dbReference>
<keyword evidence="9" id="KW-0560">Oxidoreductase</keyword>
<evidence type="ECO:0000256" key="5">
    <source>
        <dbReference type="PIRSR" id="PIRSR000137-2"/>
    </source>
</evidence>
<feature type="binding site" evidence="5">
    <location>
        <position position="223"/>
    </location>
    <ligand>
        <name>FAD</name>
        <dbReference type="ChEBI" id="CHEBI:57692"/>
    </ligand>
</feature>
<dbReference type="GO" id="GO:0008812">
    <property type="term" value="F:choline dehydrogenase activity"/>
    <property type="evidence" value="ECO:0007669"/>
    <property type="project" value="UniProtKB-EC"/>
</dbReference>
<comment type="similarity">
    <text evidence="2 6">Belongs to the GMC oxidoreductase family.</text>
</comment>
<dbReference type="RefSeq" id="WP_136542466.1">
    <property type="nucleotide sequence ID" value="NZ_STGU01000010.1"/>
</dbReference>
<dbReference type="AlphaFoldDB" id="A0A4S8PRH9"/>
<dbReference type="SUPFAM" id="SSF51905">
    <property type="entry name" value="FAD/NAD(P)-binding domain"/>
    <property type="match status" value="1"/>
</dbReference>
<reference evidence="9 10" key="1">
    <citation type="submission" date="2019-04" db="EMBL/GenBank/DDBJ databases">
        <title>genome sequence of strain W3.</title>
        <authorList>
            <person name="Gao J."/>
            <person name="Sun J."/>
        </authorList>
    </citation>
    <scope>NUCLEOTIDE SEQUENCE [LARGE SCALE GENOMIC DNA]</scope>
    <source>
        <strain evidence="9 10">W3</strain>
    </source>
</reference>
<dbReference type="InterPro" id="IPR007867">
    <property type="entry name" value="GMC_OxRtase_C"/>
</dbReference>
<dbReference type="PROSITE" id="PS00623">
    <property type="entry name" value="GMC_OXRED_1"/>
    <property type="match status" value="1"/>
</dbReference>
<dbReference type="Pfam" id="PF00732">
    <property type="entry name" value="GMC_oxred_N"/>
    <property type="match status" value="1"/>
</dbReference>
<evidence type="ECO:0000256" key="2">
    <source>
        <dbReference type="ARBA" id="ARBA00010790"/>
    </source>
</evidence>
<accession>A0A4S8PRH9</accession>
<dbReference type="Pfam" id="PF05199">
    <property type="entry name" value="GMC_oxred_C"/>
    <property type="match status" value="1"/>
</dbReference>
<dbReference type="Gene3D" id="3.30.560.10">
    <property type="entry name" value="Glucose Oxidase, domain 3"/>
    <property type="match status" value="1"/>
</dbReference>
<evidence type="ECO:0000256" key="1">
    <source>
        <dbReference type="ARBA" id="ARBA00001974"/>
    </source>
</evidence>
<feature type="binding site" evidence="5">
    <location>
        <position position="342"/>
    </location>
    <ligand>
        <name>substrate</name>
    </ligand>
</feature>
<organism evidence="9 10">
    <name type="scientific">Rhizobium rosettiformans W3</name>
    <dbReference type="NCBI Taxonomy" id="538378"/>
    <lineage>
        <taxon>Bacteria</taxon>
        <taxon>Pseudomonadati</taxon>
        <taxon>Pseudomonadota</taxon>
        <taxon>Alphaproteobacteria</taxon>
        <taxon>Hyphomicrobiales</taxon>
        <taxon>Rhizobiaceae</taxon>
        <taxon>Rhizobium/Agrobacterium group</taxon>
        <taxon>Rhizobium</taxon>
    </lineage>
</organism>
<dbReference type="NCBIfam" id="NF002550">
    <property type="entry name" value="PRK02106.1"/>
    <property type="match status" value="1"/>
</dbReference>